<name>A0A7C9DJC5_OPUST</name>
<dbReference type="GO" id="GO:0006352">
    <property type="term" value="P:DNA-templated transcription initiation"/>
    <property type="evidence" value="ECO:0007669"/>
    <property type="project" value="InterPro"/>
</dbReference>
<dbReference type="GO" id="GO:0005634">
    <property type="term" value="C:nucleus"/>
    <property type="evidence" value="ECO:0007669"/>
    <property type="project" value="UniProtKB-SubCell"/>
</dbReference>
<dbReference type="InterPro" id="IPR006590">
    <property type="entry name" value="RNA_pol_Rpb4/RPC9_core"/>
</dbReference>
<keyword evidence="6" id="KW-0548">Nucleotidyltransferase</keyword>
<keyword evidence="6" id="KW-0804">Transcription</keyword>
<dbReference type="InterPro" id="IPR038324">
    <property type="entry name" value="Rpb4/RPC9_sf"/>
</dbReference>
<dbReference type="PANTHER" id="PTHR21297">
    <property type="entry name" value="DNA-DIRECTED RNA POLYMERASE II"/>
    <property type="match status" value="1"/>
</dbReference>
<dbReference type="InterPro" id="IPR045222">
    <property type="entry name" value="Rpb4-like"/>
</dbReference>
<evidence type="ECO:0000256" key="3">
    <source>
        <dbReference type="ARBA" id="ARBA00025724"/>
    </source>
</evidence>
<dbReference type="AlphaFoldDB" id="A0A7C9DJC5"/>
<dbReference type="InterPro" id="IPR010997">
    <property type="entry name" value="HRDC-like_sf"/>
</dbReference>
<dbReference type="InterPro" id="IPR005574">
    <property type="entry name" value="Rpb4/RPC9"/>
</dbReference>
<dbReference type="GO" id="GO:0000428">
    <property type="term" value="C:DNA-directed RNA polymerase complex"/>
    <property type="evidence" value="ECO:0007669"/>
    <property type="project" value="UniProtKB-KW"/>
</dbReference>
<dbReference type="SMART" id="SM00657">
    <property type="entry name" value="RPOL4c"/>
    <property type="match status" value="1"/>
</dbReference>
<dbReference type="EMBL" id="GISG01123028">
    <property type="protein sequence ID" value="MBA4641165.1"/>
    <property type="molecule type" value="Transcribed_RNA"/>
</dbReference>
<feature type="region of interest" description="Disordered" evidence="4">
    <location>
        <begin position="1"/>
        <end position="70"/>
    </location>
</feature>
<proteinExistence type="inferred from homology"/>
<dbReference type="GO" id="GO:0003899">
    <property type="term" value="F:DNA-directed RNA polymerase activity"/>
    <property type="evidence" value="ECO:0007669"/>
    <property type="project" value="UniProtKB-EC"/>
</dbReference>
<evidence type="ECO:0000256" key="4">
    <source>
        <dbReference type="SAM" id="MobiDB-lite"/>
    </source>
</evidence>
<dbReference type="Gene3D" id="1.20.1250.40">
    <property type="match status" value="1"/>
</dbReference>
<evidence type="ECO:0000256" key="1">
    <source>
        <dbReference type="ARBA" id="ARBA00004123"/>
    </source>
</evidence>
<sequence>MDAPLKRKDDDFTKSKKGRKVQFNDEGSPANNLSKSGGKGETPIGDWLKGGKGGKAVNGGKSSAPKEPARHELKIDPEFLKDSQCVMDCEAADILQGIQEQMVFLSRDPTIKLPVSFDRGLQYAKTGARYSDPKAVRQVLEVLKKYGVSDVEICIIGNICPETIDEVFALVPSLKVKRSKVSDALQDALSELFKLRLSSESLKE</sequence>
<protein>
    <submittedName>
        <fullName evidence="6">DNA-directed RNA polymerase</fullName>
        <ecNumber evidence="6">2.7.7.6</ecNumber>
    </submittedName>
</protein>
<comment type="subcellular location">
    <subcellularLocation>
        <location evidence="1">Nucleus</location>
    </subcellularLocation>
</comment>
<dbReference type="SUPFAM" id="SSF47819">
    <property type="entry name" value="HRDC-like"/>
    <property type="match status" value="1"/>
</dbReference>
<feature type="compositionally biased region" description="Gly residues" evidence="4">
    <location>
        <begin position="48"/>
        <end position="57"/>
    </location>
</feature>
<dbReference type="Pfam" id="PF03874">
    <property type="entry name" value="RNA_pol_Rpb4"/>
    <property type="match status" value="1"/>
</dbReference>
<reference evidence="6" key="1">
    <citation type="journal article" date="2013" name="J. Plant Res.">
        <title>Effect of fungi and light on seed germination of three Opuntia species from semiarid lands of central Mexico.</title>
        <authorList>
            <person name="Delgado-Sanchez P."/>
            <person name="Jimenez-Bremont J.F."/>
            <person name="Guerrero-Gonzalez Mde L."/>
            <person name="Flores J."/>
        </authorList>
    </citation>
    <scope>NUCLEOTIDE SEQUENCE</scope>
    <source>
        <tissue evidence="6">Cladode</tissue>
    </source>
</reference>
<accession>A0A7C9DJC5</accession>
<feature type="compositionally biased region" description="Basic and acidic residues" evidence="4">
    <location>
        <begin position="1"/>
        <end position="14"/>
    </location>
</feature>
<keyword evidence="6" id="KW-0240">DNA-directed RNA polymerase</keyword>
<keyword evidence="6" id="KW-0808">Transferase</keyword>
<organism evidence="6">
    <name type="scientific">Opuntia streptacantha</name>
    <name type="common">Prickly pear cactus</name>
    <name type="synonym">Opuntia cardona</name>
    <dbReference type="NCBI Taxonomy" id="393608"/>
    <lineage>
        <taxon>Eukaryota</taxon>
        <taxon>Viridiplantae</taxon>
        <taxon>Streptophyta</taxon>
        <taxon>Embryophyta</taxon>
        <taxon>Tracheophyta</taxon>
        <taxon>Spermatophyta</taxon>
        <taxon>Magnoliopsida</taxon>
        <taxon>eudicotyledons</taxon>
        <taxon>Gunneridae</taxon>
        <taxon>Pentapetalae</taxon>
        <taxon>Caryophyllales</taxon>
        <taxon>Cactineae</taxon>
        <taxon>Cactaceae</taxon>
        <taxon>Opuntioideae</taxon>
        <taxon>Opuntia</taxon>
    </lineage>
</organism>
<feature type="domain" description="RNA polymerase Rpb4/RPC9 core" evidence="5">
    <location>
        <begin position="77"/>
        <end position="199"/>
    </location>
</feature>
<evidence type="ECO:0000313" key="6">
    <source>
        <dbReference type="EMBL" id="MBA4641165.1"/>
    </source>
</evidence>
<evidence type="ECO:0000256" key="2">
    <source>
        <dbReference type="ARBA" id="ARBA00023242"/>
    </source>
</evidence>
<comment type="similarity">
    <text evidence="3">Belongs to the eukaryotic RPB4 RNA polymerase subunit family.</text>
</comment>
<dbReference type="EC" id="2.7.7.6" evidence="6"/>
<dbReference type="GO" id="GO:0000166">
    <property type="term" value="F:nucleotide binding"/>
    <property type="evidence" value="ECO:0007669"/>
    <property type="project" value="InterPro"/>
</dbReference>
<keyword evidence="2" id="KW-0539">Nucleus</keyword>
<evidence type="ECO:0000259" key="5">
    <source>
        <dbReference type="SMART" id="SM00657"/>
    </source>
</evidence>
<reference evidence="6" key="2">
    <citation type="submission" date="2020-07" db="EMBL/GenBank/DDBJ databases">
        <authorList>
            <person name="Vera ALvarez R."/>
            <person name="Arias-Moreno D.M."/>
            <person name="Jimenez-Jacinto V."/>
            <person name="Jimenez-Bremont J.F."/>
            <person name="Swaminathan K."/>
            <person name="Moose S.P."/>
            <person name="Guerrero-Gonzalez M.L."/>
            <person name="Marino-Ramirez L."/>
            <person name="Landsman D."/>
            <person name="Rodriguez-Kessler M."/>
            <person name="Delgado-Sanchez P."/>
        </authorList>
    </citation>
    <scope>NUCLEOTIDE SEQUENCE</scope>
    <source>
        <tissue evidence="6">Cladode</tissue>
    </source>
</reference>